<dbReference type="PANTHER" id="PTHR10434">
    <property type="entry name" value="1-ACYL-SN-GLYCEROL-3-PHOSPHATE ACYLTRANSFERASE"/>
    <property type="match status" value="1"/>
</dbReference>
<evidence type="ECO:0000313" key="4">
    <source>
        <dbReference type="EMBL" id="CAB4730474.1"/>
    </source>
</evidence>
<dbReference type="GO" id="GO:0003841">
    <property type="term" value="F:1-acylglycerol-3-phosphate O-acyltransferase activity"/>
    <property type="evidence" value="ECO:0007669"/>
    <property type="project" value="TreeGrafter"/>
</dbReference>
<protein>
    <submittedName>
        <fullName evidence="6">Unannotated protein</fullName>
    </submittedName>
</protein>
<dbReference type="InterPro" id="IPR002123">
    <property type="entry name" value="Plipid/glycerol_acylTrfase"/>
</dbReference>
<sequence length="209" mass="22541">MTLYQIWRAVLVPLARVLYRIEIIGADQIPAGVGVILAPTHRSTVDIAAVAALTRRQVRFLAKDEIFSTRLGNKVFRSLGAIPVDRVGTDRGAIRSARAAIENGEVLGVFPEGTRRTGPEVADLSDGCAYLALKLSVSIIPIGIGGTDNIRPSGSRFIRFPKVVVVVGSPITTTTNSEIVRKSDLANLTTTLTRSLQDCFTEAERRAKS</sequence>
<feature type="domain" description="Phospholipid/glycerol acyltransferase" evidence="3">
    <location>
        <begin position="35"/>
        <end position="147"/>
    </location>
</feature>
<organism evidence="6">
    <name type="scientific">freshwater metagenome</name>
    <dbReference type="NCBI Taxonomy" id="449393"/>
    <lineage>
        <taxon>unclassified sequences</taxon>
        <taxon>metagenomes</taxon>
        <taxon>ecological metagenomes</taxon>
    </lineage>
</organism>
<reference evidence="6" key="1">
    <citation type="submission" date="2020-05" db="EMBL/GenBank/DDBJ databases">
        <authorList>
            <person name="Chiriac C."/>
            <person name="Salcher M."/>
            <person name="Ghai R."/>
            <person name="Kavagutti S V."/>
        </authorList>
    </citation>
    <scope>NUCLEOTIDE SEQUENCE</scope>
</reference>
<dbReference type="PANTHER" id="PTHR10434:SF11">
    <property type="entry name" value="1-ACYL-SN-GLYCEROL-3-PHOSPHATE ACYLTRANSFERASE"/>
    <property type="match status" value="1"/>
</dbReference>
<name>A0A6J7MK88_9ZZZZ</name>
<proteinExistence type="predicted"/>
<keyword evidence="1" id="KW-0808">Transferase</keyword>
<evidence type="ECO:0000313" key="7">
    <source>
        <dbReference type="EMBL" id="CAB5030680.1"/>
    </source>
</evidence>
<gene>
    <name evidence="4" type="ORF">UFOPK2683_01249</name>
    <name evidence="5" type="ORF">UFOPK3605_01410</name>
    <name evidence="6" type="ORF">UFOPK3897_00983</name>
    <name evidence="7" type="ORF">UFOPK4121_01334</name>
</gene>
<keyword evidence="2" id="KW-0012">Acyltransferase</keyword>
<dbReference type="SMART" id="SM00563">
    <property type="entry name" value="PlsC"/>
    <property type="match status" value="1"/>
</dbReference>
<dbReference type="GO" id="GO:0006654">
    <property type="term" value="P:phosphatidic acid biosynthetic process"/>
    <property type="evidence" value="ECO:0007669"/>
    <property type="project" value="TreeGrafter"/>
</dbReference>
<dbReference type="EMBL" id="CAFBMM010000097">
    <property type="protein sequence ID" value="CAB4915935.1"/>
    <property type="molecule type" value="Genomic_DNA"/>
</dbReference>
<accession>A0A6J7MK88</accession>
<dbReference type="SUPFAM" id="SSF69593">
    <property type="entry name" value="Glycerol-3-phosphate (1)-acyltransferase"/>
    <property type="match status" value="1"/>
</dbReference>
<dbReference type="AlphaFoldDB" id="A0A6J7MK88"/>
<dbReference type="EMBL" id="CAEZYK010000083">
    <property type="protein sequence ID" value="CAB4730474.1"/>
    <property type="molecule type" value="Genomic_DNA"/>
</dbReference>
<dbReference type="EMBL" id="CAFBOF010000020">
    <property type="protein sequence ID" value="CAB4978873.1"/>
    <property type="molecule type" value="Genomic_DNA"/>
</dbReference>
<dbReference type="CDD" id="cd07989">
    <property type="entry name" value="LPLAT_AGPAT-like"/>
    <property type="match status" value="1"/>
</dbReference>
<dbReference type="Pfam" id="PF01553">
    <property type="entry name" value="Acyltransferase"/>
    <property type="match status" value="1"/>
</dbReference>
<evidence type="ECO:0000259" key="3">
    <source>
        <dbReference type="SMART" id="SM00563"/>
    </source>
</evidence>
<dbReference type="EMBL" id="CAFBPQ010000053">
    <property type="protein sequence ID" value="CAB5030680.1"/>
    <property type="molecule type" value="Genomic_DNA"/>
</dbReference>
<evidence type="ECO:0000313" key="6">
    <source>
        <dbReference type="EMBL" id="CAB4978873.1"/>
    </source>
</evidence>
<evidence type="ECO:0000256" key="1">
    <source>
        <dbReference type="ARBA" id="ARBA00022679"/>
    </source>
</evidence>
<evidence type="ECO:0000256" key="2">
    <source>
        <dbReference type="ARBA" id="ARBA00023315"/>
    </source>
</evidence>
<evidence type="ECO:0000313" key="5">
    <source>
        <dbReference type="EMBL" id="CAB4915935.1"/>
    </source>
</evidence>